<protein>
    <submittedName>
        <fullName evidence="1">Uncharacterized protein</fullName>
    </submittedName>
</protein>
<evidence type="ECO:0000313" key="1">
    <source>
        <dbReference type="EMBL" id="CDH49883.1"/>
    </source>
</evidence>
<dbReference type="Proteomes" id="UP000027586">
    <property type="component" value="Unassembled WGS sequence"/>
</dbReference>
<evidence type="ECO:0000313" key="2">
    <source>
        <dbReference type="Proteomes" id="UP000027586"/>
    </source>
</evidence>
<accession>A0A068RI75</accession>
<name>A0A068RI75_9FUNG</name>
<gene>
    <name evidence="1" type="ORF">LCOR_01610.1</name>
</gene>
<keyword evidence="2" id="KW-1185">Reference proteome</keyword>
<organism evidence="1 2">
    <name type="scientific">Lichtheimia corymbifera JMRC:FSU:9682</name>
    <dbReference type="NCBI Taxonomy" id="1263082"/>
    <lineage>
        <taxon>Eukaryota</taxon>
        <taxon>Fungi</taxon>
        <taxon>Fungi incertae sedis</taxon>
        <taxon>Mucoromycota</taxon>
        <taxon>Mucoromycotina</taxon>
        <taxon>Mucoromycetes</taxon>
        <taxon>Mucorales</taxon>
        <taxon>Lichtheimiaceae</taxon>
        <taxon>Lichtheimia</taxon>
    </lineage>
</organism>
<dbReference type="EMBL" id="CBTN010000004">
    <property type="protein sequence ID" value="CDH49883.1"/>
    <property type="molecule type" value="Genomic_DNA"/>
</dbReference>
<proteinExistence type="predicted"/>
<reference evidence="1" key="1">
    <citation type="submission" date="2013-08" db="EMBL/GenBank/DDBJ databases">
        <title>Gene expansion shapes genome architecture in the human pathogen Lichtheimia corymbifera: an evolutionary genomics analysis in the ancient terrestrial Mucorales (Mucoromycotina).</title>
        <authorList>
            <person name="Schwartze V.U."/>
            <person name="Winter S."/>
            <person name="Shelest E."/>
            <person name="Marcet-Houben M."/>
            <person name="Horn F."/>
            <person name="Wehner S."/>
            <person name="Hoffmann K."/>
            <person name="Riege K."/>
            <person name="Sammeth M."/>
            <person name="Nowrousian M."/>
            <person name="Valiante V."/>
            <person name="Linde J."/>
            <person name="Jacobsen I.D."/>
            <person name="Marz M."/>
            <person name="Brakhage A.A."/>
            <person name="Gabaldon T."/>
            <person name="Bocker S."/>
            <person name="Voigt K."/>
        </authorList>
    </citation>
    <scope>NUCLEOTIDE SEQUENCE [LARGE SCALE GENOMIC DNA]</scope>
    <source>
        <strain evidence="1">FSU 9682</strain>
    </source>
</reference>
<comment type="caution">
    <text evidence="1">The sequence shown here is derived from an EMBL/GenBank/DDBJ whole genome shotgun (WGS) entry which is preliminary data.</text>
</comment>
<sequence length="111" mass="12669">MRIIEIKIIEGCGERRARAYSNAKRKESAIGRAILSLLERHHYDQVLGKHQAYLGSSIRPHWGDTAPRTFKKHPHSNNRAKMHLLLAIKTLLLQQISTVSYLNDCLVSTLL</sequence>
<dbReference type="VEuPathDB" id="FungiDB:LCOR_01610.1"/>
<dbReference type="AlphaFoldDB" id="A0A068RI75"/>